<proteinExistence type="predicted"/>
<name>A0AA38MFM7_9CUCU</name>
<evidence type="ECO:0000256" key="3">
    <source>
        <dbReference type="ARBA" id="ARBA00022771"/>
    </source>
</evidence>
<dbReference type="Proteomes" id="UP001168821">
    <property type="component" value="Unassembled WGS sequence"/>
</dbReference>
<dbReference type="Pfam" id="PF05225">
    <property type="entry name" value="HTH_psq"/>
    <property type="match status" value="1"/>
</dbReference>
<comment type="caution">
    <text evidence="9">The sequence shown here is derived from an EMBL/GenBank/DDBJ whole genome shotgun (WGS) entry which is preliminary data.</text>
</comment>
<dbReference type="Gene3D" id="1.10.10.60">
    <property type="entry name" value="Homeodomain-like"/>
    <property type="match status" value="1"/>
</dbReference>
<dbReference type="InterPro" id="IPR036397">
    <property type="entry name" value="RNaseH_sf"/>
</dbReference>
<evidence type="ECO:0000256" key="7">
    <source>
        <dbReference type="SAM" id="MobiDB-lite"/>
    </source>
</evidence>
<feature type="region of interest" description="Disordered" evidence="7">
    <location>
        <begin position="504"/>
        <end position="537"/>
    </location>
</feature>
<dbReference type="SUPFAM" id="SSF57903">
    <property type="entry name" value="FYVE/PHD zinc finger"/>
    <property type="match status" value="1"/>
</dbReference>
<keyword evidence="4" id="KW-0862">Zinc</keyword>
<feature type="domain" description="HTH CENPB-type" evidence="8">
    <location>
        <begin position="60"/>
        <end position="137"/>
    </location>
</feature>
<dbReference type="SMART" id="SM00249">
    <property type="entry name" value="PHD"/>
    <property type="match status" value="1"/>
</dbReference>
<dbReference type="PROSITE" id="PS51253">
    <property type="entry name" value="HTH_CENPB"/>
    <property type="match status" value="1"/>
</dbReference>
<dbReference type="GO" id="GO:0003677">
    <property type="term" value="F:DNA binding"/>
    <property type="evidence" value="ECO:0007669"/>
    <property type="project" value="UniProtKB-KW"/>
</dbReference>
<feature type="region of interest" description="Disordered" evidence="7">
    <location>
        <begin position="414"/>
        <end position="456"/>
    </location>
</feature>
<dbReference type="PANTHER" id="PTHR19303:SF71">
    <property type="entry name" value="ZINC FINGER PHD-TYPE DOMAIN-CONTAINING PROTEIN"/>
    <property type="match status" value="1"/>
</dbReference>
<protein>
    <recommendedName>
        <fullName evidence="8">HTH CENPB-type domain-containing protein</fullName>
    </recommendedName>
</protein>
<dbReference type="InterPro" id="IPR007889">
    <property type="entry name" value="HTH_Psq"/>
</dbReference>
<evidence type="ECO:0000313" key="10">
    <source>
        <dbReference type="Proteomes" id="UP001168821"/>
    </source>
</evidence>
<dbReference type="InterPro" id="IPR013083">
    <property type="entry name" value="Znf_RING/FYVE/PHD"/>
</dbReference>
<keyword evidence="3" id="KW-0863">Zinc-finger</keyword>
<dbReference type="AlphaFoldDB" id="A0AA38MFM7"/>
<evidence type="ECO:0000256" key="1">
    <source>
        <dbReference type="ARBA" id="ARBA00004123"/>
    </source>
</evidence>
<dbReference type="SUPFAM" id="SSF46689">
    <property type="entry name" value="Homeodomain-like"/>
    <property type="match status" value="1"/>
</dbReference>
<dbReference type="InterPro" id="IPR004875">
    <property type="entry name" value="DDE_SF_endonuclease_dom"/>
</dbReference>
<dbReference type="PANTHER" id="PTHR19303">
    <property type="entry name" value="TRANSPOSON"/>
    <property type="match status" value="1"/>
</dbReference>
<dbReference type="GO" id="GO:0008270">
    <property type="term" value="F:zinc ion binding"/>
    <property type="evidence" value="ECO:0007669"/>
    <property type="project" value="UniProtKB-KW"/>
</dbReference>
<evidence type="ECO:0000259" key="8">
    <source>
        <dbReference type="PROSITE" id="PS51253"/>
    </source>
</evidence>
<dbReference type="EMBL" id="JALNTZ010000004">
    <property type="protein sequence ID" value="KAJ3655250.1"/>
    <property type="molecule type" value="Genomic_DNA"/>
</dbReference>
<dbReference type="InterPro" id="IPR009057">
    <property type="entry name" value="Homeodomain-like_sf"/>
</dbReference>
<evidence type="ECO:0000256" key="2">
    <source>
        <dbReference type="ARBA" id="ARBA00022723"/>
    </source>
</evidence>
<reference evidence="9" key="1">
    <citation type="journal article" date="2023" name="G3 (Bethesda)">
        <title>Whole genome assemblies of Zophobas morio and Tenebrio molitor.</title>
        <authorList>
            <person name="Kaur S."/>
            <person name="Stinson S.A."/>
            <person name="diCenzo G.C."/>
        </authorList>
    </citation>
    <scope>NUCLEOTIDE SEQUENCE</scope>
    <source>
        <strain evidence="9">QUZm001</strain>
    </source>
</reference>
<dbReference type="Gene3D" id="3.30.40.10">
    <property type="entry name" value="Zinc/RING finger domain, C3HC4 (zinc finger)"/>
    <property type="match status" value="1"/>
</dbReference>
<sequence>MGRYQRKTSRQSWDPVAMAKAIDAVTKKEMGWLKASKSFGVPATTLRRRIKNQMGANKGYLGGRKTTFTPEVEEEILEHIKRLEEMFFGITRRDLRKLAYDVAERNGIAHNFSSKEQLAGWDWVKGFQSRHPTISLRIPEATSAARARGFNKVVVSKHFENLSLVMDKYKFEPSRIWNVDESGLSTVPSKNSKIFATKGRKQVGVLTSAERGQHVTVVCAMNVIGSYVPPALIFPRKRLKNELMDDSPPGSVAFAQEKGWMTGPVFLQWLDHFVKYVKPSPEDKILLILDGHGSHKSLEVLEFTKKHGIILFCLPPHTTHRLQPLDVTFYSSLTNYYNIELEKWLKNHPGRMVTHFQVASILKKAYAQAATISTAENGFYQTGIIPLNPDIIPDWMYAAAEPTNIETEKVVLSNTESDNFSSQPCSSNMADDSGNLNPEKNTLNVQERSSRGSSSLNVSVEEIYPLPKAPVETQNRTQRRKGKSGIINATPEIVEAKRLHAEKEAKSLRTAGKKASKNLKNVFEPNESDNSEDDPYGTDDEYGDTVCIYCNELFSHSRPKEVWLQCQKCLQWCHIDCAGVSSKTKRFTCDLCK</sequence>
<dbReference type="Pfam" id="PF03184">
    <property type="entry name" value="DDE_1"/>
    <property type="match status" value="1"/>
</dbReference>
<dbReference type="InterPro" id="IPR001965">
    <property type="entry name" value="Znf_PHD"/>
</dbReference>
<evidence type="ECO:0000256" key="5">
    <source>
        <dbReference type="ARBA" id="ARBA00023125"/>
    </source>
</evidence>
<dbReference type="GO" id="GO:0005634">
    <property type="term" value="C:nucleus"/>
    <property type="evidence" value="ECO:0007669"/>
    <property type="project" value="UniProtKB-SubCell"/>
</dbReference>
<evidence type="ECO:0000256" key="6">
    <source>
        <dbReference type="ARBA" id="ARBA00023242"/>
    </source>
</evidence>
<accession>A0AA38MFM7</accession>
<evidence type="ECO:0000313" key="9">
    <source>
        <dbReference type="EMBL" id="KAJ3655250.1"/>
    </source>
</evidence>
<feature type="compositionally biased region" description="Polar residues" evidence="7">
    <location>
        <begin position="414"/>
        <end position="447"/>
    </location>
</feature>
<dbReference type="InterPro" id="IPR006600">
    <property type="entry name" value="HTH_CenpB_DNA-bd_dom"/>
</dbReference>
<feature type="compositionally biased region" description="Acidic residues" evidence="7">
    <location>
        <begin position="526"/>
        <end position="537"/>
    </location>
</feature>
<keyword evidence="10" id="KW-1185">Reference proteome</keyword>
<dbReference type="InterPro" id="IPR011011">
    <property type="entry name" value="Znf_FYVE_PHD"/>
</dbReference>
<evidence type="ECO:0000256" key="4">
    <source>
        <dbReference type="ARBA" id="ARBA00022833"/>
    </source>
</evidence>
<keyword evidence="2" id="KW-0479">Metal-binding</keyword>
<gene>
    <name evidence="9" type="ORF">Zmor_014386</name>
</gene>
<dbReference type="Gene3D" id="3.30.420.10">
    <property type="entry name" value="Ribonuclease H-like superfamily/Ribonuclease H"/>
    <property type="match status" value="1"/>
</dbReference>
<comment type="subcellular location">
    <subcellularLocation>
        <location evidence="1">Nucleus</location>
    </subcellularLocation>
</comment>
<dbReference type="InterPro" id="IPR050863">
    <property type="entry name" value="CenT-Element_Derived"/>
</dbReference>
<organism evidence="9 10">
    <name type="scientific">Zophobas morio</name>
    <dbReference type="NCBI Taxonomy" id="2755281"/>
    <lineage>
        <taxon>Eukaryota</taxon>
        <taxon>Metazoa</taxon>
        <taxon>Ecdysozoa</taxon>
        <taxon>Arthropoda</taxon>
        <taxon>Hexapoda</taxon>
        <taxon>Insecta</taxon>
        <taxon>Pterygota</taxon>
        <taxon>Neoptera</taxon>
        <taxon>Endopterygota</taxon>
        <taxon>Coleoptera</taxon>
        <taxon>Polyphaga</taxon>
        <taxon>Cucujiformia</taxon>
        <taxon>Tenebrionidae</taxon>
        <taxon>Zophobas</taxon>
    </lineage>
</organism>
<dbReference type="CDD" id="cd15517">
    <property type="entry name" value="PHD_TCF19_like"/>
    <property type="match status" value="1"/>
</dbReference>
<keyword evidence="6" id="KW-0539">Nucleus</keyword>
<keyword evidence="5" id="KW-0238">DNA-binding</keyword>